<comment type="similarity">
    <text evidence="2">Belongs to the UPF0173 family.</text>
</comment>
<dbReference type="SUPFAM" id="SSF56281">
    <property type="entry name" value="Metallo-hydrolase/oxidoreductase"/>
    <property type="match status" value="1"/>
</dbReference>
<dbReference type="HAMAP" id="MF_00457">
    <property type="entry name" value="UPF0173"/>
    <property type="match status" value="1"/>
</dbReference>
<evidence type="ECO:0000256" key="2">
    <source>
        <dbReference type="HAMAP-Rule" id="MF_00457"/>
    </source>
</evidence>
<dbReference type="InterPro" id="IPR001279">
    <property type="entry name" value="Metallo-B-lactamas"/>
</dbReference>
<evidence type="ECO:0000259" key="3">
    <source>
        <dbReference type="SMART" id="SM00849"/>
    </source>
</evidence>
<reference evidence="4 5" key="1">
    <citation type="submission" date="2016-10" db="EMBL/GenBank/DDBJ databases">
        <title>Genome sequence of a sulfur-reducing bacterium Desulfurobacterium indicum K6013.</title>
        <authorList>
            <person name="Cao J."/>
            <person name="Shao Z."/>
            <person name="Alain K."/>
            <person name="Jebbar M."/>
        </authorList>
    </citation>
    <scope>NUCLEOTIDE SEQUENCE [LARGE SCALE GENOMIC DNA]</scope>
    <source>
        <strain evidence="4 5">K6013</strain>
    </source>
</reference>
<sequence length="229" mass="25049">MAKLRYLGHAAFYIEGEGLKALIDPFLSQNPWNIAKPEDFTDINYIFVTHGHGDHLGDAIEIAKETGATIVSIFETASYCGSKGANIHAMHIGGTYQFPFGRVKLTPAAHGSAIVEGDKIIYGGNPCGMIIEVDGKNLYHAGDTGLIADMELLGKYENIDVALLPIGGNFTMDPRDAAIAAEMIKPKIAIPMHYKTWPVIDKDPEEFKKLAEEKGIKVEIVKPGQEYKF</sequence>
<dbReference type="RefSeq" id="WP_076713352.1">
    <property type="nucleotide sequence ID" value="NZ_MOEN01000027.1"/>
</dbReference>
<feature type="domain" description="Metallo-beta-lactamase" evidence="3">
    <location>
        <begin position="8"/>
        <end position="193"/>
    </location>
</feature>
<evidence type="ECO:0000313" key="5">
    <source>
        <dbReference type="Proteomes" id="UP000187408"/>
    </source>
</evidence>
<dbReference type="InterPro" id="IPR036866">
    <property type="entry name" value="RibonucZ/Hydroxyglut_hydro"/>
</dbReference>
<dbReference type="OrthoDB" id="9789133at2"/>
<keyword evidence="1 2" id="KW-0378">Hydrolase</keyword>
<evidence type="ECO:0000313" key="4">
    <source>
        <dbReference type="EMBL" id="OMH40117.1"/>
    </source>
</evidence>
<dbReference type="Pfam" id="PF12706">
    <property type="entry name" value="Lactamase_B_2"/>
    <property type="match status" value="1"/>
</dbReference>
<accession>A0A1R1MJY5</accession>
<dbReference type="AlphaFoldDB" id="A0A1R1MJY5"/>
<gene>
    <name evidence="4" type="ORF">BLW93_06835</name>
</gene>
<dbReference type="SMART" id="SM00849">
    <property type="entry name" value="Lactamase_B"/>
    <property type="match status" value="1"/>
</dbReference>
<dbReference type="Gene3D" id="3.60.15.10">
    <property type="entry name" value="Ribonuclease Z/Hydroxyacylglutathione hydrolase-like"/>
    <property type="match status" value="1"/>
</dbReference>
<dbReference type="PANTHER" id="PTHR43546:SF3">
    <property type="entry name" value="UPF0173 METAL-DEPENDENT HYDROLASE MJ1163"/>
    <property type="match status" value="1"/>
</dbReference>
<dbReference type="Proteomes" id="UP000187408">
    <property type="component" value="Unassembled WGS sequence"/>
</dbReference>
<name>A0A1R1MJY5_9BACT</name>
<organism evidence="4 5">
    <name type="scientific">Desulfurobacterium indicum</name>
    <dbReference type="NCBI Taxonomy" id="1914305"/>
    <lineage>
        <taxon>Bacteria</taxon>
        <taxon>Pseudomonadati</taxon>
        <taxon>Aquificota</taxon>
        <taxon>Aquificia</taxon>
        <taxon>Desulfurobacteriales</taxon>
        <taxon>Desulfurobacteriaceae</taxon>
        <taxon>Desulfurobacterium</taxon>
    </lineage>
</organism>
<evidence type="ECO:0000256" key="1">
    <source>
        <dbReference type="ARBA" id="ARBA00022801"/>
    </source>
</evidence>
<protein>
    <recommendedName>
        <fullName evidence="2">UPF0173 metal-dependent hydrolase BLW93_06835</fullName>
    </recommendedName>
</protein>
<dbReference type="EMBL" id="MOEN01000027">
    <property type="protein sequence ID" value="OMH40117.1"/>
    <property type="molecule type" value="Genomic_DNA"/>
</dbReference>
<dbReference type="GO" id="GO:0016787">
    <property type="term" value="F:hydrolase activity"/>
    <property type="evidence" value="ECO:0007669"/>
    <property type="project" value="UniProtKB-UniRule"/>
</dbReference>
<proteinExistence type="inferred from homology"/>
<dbReference type="PANTHER" id="PTHR43546">
    <property type="entry name" value="UPF0173 METAL-DEPENDENT HYDROLASE MJ1163-RELATED"/>
    <property type="match status" value="1"/>
</dbReference>
<dbReference type="InterPro" id="IPR050114">
    <property type="entry name" value="UPF0173_UPF0282_UlaG_hydrolase"/>
</dbReference>
<dbReference type="InterPro" id="IPR022877">
    <property type="entry name" value="UPF0173"/>
</dbReference>
<keyword evidence="5" id="KW-1185">Reference proteome</keyword>
<comment type="caution">
    <text evidence="4">The sequence shown here is derived from an EMBL/GenBank/DDBJ whole genome shotgun (WGS) entry which is preliminary data.</text>
</comment>
<dbReference type="STRING" id="1914305.BLW93_06835"/>
<dbReference type="NCBIfam" id="NF001911">
    <property type="entry name" value="PRK00685.1"/>
    <property type="match status" value="1"/>
</dbReference>